<name>A0AAV7MH50_PLEWA</name>
<protein>
    <submittedName>
        <fullName evidence="1">Uncharacterized protein</fullName>
    </submittedName>
</protein>
<evidence type="ECO:0000313" key="1">
    <source>
        <dbReference type="EMBL" id="KAJ1101238.1"/>
    </source>
</evidence>
<accession>A0AAV7MH50</accession>
<dbReference type="AlphaFoldDB" id="A0AAV7MH50"/>
<evidence type="ECO:0000313" key="2">
    <source>
        <dbReference type="Proteomes" id="UP001066276"/>
    </source>
</evidence>
<comment type="caution">
    <text evidence="1">The sequence shown here is derived from an EMBL/GenBank/DDBJ whole genome shotgun (WGS) entry which is preliminary data.</text>
</comment>
<sequence length="74" mass="8623">MDFKITDLATESKSIGTDIAAFQDRVTEFDNRITNIKSRLYDMPDTHQELQLLRNKLMDLEGRSQKDNERSFGI</sequence>
<dbReference type="EMBL" id="JANPWB010000014">
    <property type="protein sequence ID" value="KAJ1101238.1"/>
    <property type="molecule type" value="Genomic_DNA"/>
</dbReference>
<gene>
    <name evidence="1" type="ORF">NDU88_006310</name>
</gene>
<proteinExistence type="predicted"/>
<keyword evidence="2" id="KW-1185">Reference proteome</keyword>
<reference evidence="1" key="1">
    <citation type="journal article" date="2022" name="bioRxiv">
        <title>Sequencing and chromosome-scale assembly of the giantPleurodeles waltlgenome.</title>
        <authorList>
            <person name="Brown T."/>
            <person name="Elewa A."/>
            <person name="Iarovenko S."/>
            <person name="Subramanian E."/>
            <person name="Araus A.J."/>
            <person name="Petzold A."/>
            <person name="Susuki M."/>
            <person name="Suzuki K.-i.T."/>
            <person name="Hayashi T."/>
            <person name="Toyoda A."/>
            <person name="Oliveira C."/>
            <person name="Osipova E."/>
            <person name="Leigh N.D."/>
            <person name="Simon A."/>
            <person name="Yun M.H."/>
        </authorList>
    </citation>
    <scope>NUCLEOTIDE SEQUENCE</scope>
    <source>
        <strain evidence="1">20211129_DDA</strain>
        <tissue evidence="1">Liver</tissue>
    </source>
</reference>
<organism evidence="1 2">
    <name type="scientific">Pleurodeles waltl</name>
    <name type="common">Iberian ribbed newt</name>
    <dbReference type="NCBI Taxonomy" id="8319"/>
    <lineage>
        <taxon>Eukaryota</taxon>
        <taxon>Metazoa</taxon>
        <taxon>Chordata</taxon>
        <taxon>Craniata</taxon>
        <taxon>Vertebrata</taxon>
        <taxon>Euteleostomi</taxon>
        <taxon>Amphibia</taxon>
        <taxon>Batrachia</taxon>
        <taxon>Caudata</taxon>
        <taxon>Salamandroidea</taxon>
        <taxon>Salamandridae</taxon>
        <taxon>Pleurodelinae</taxon>
        <taxon>Pleurodeles</taxon>
    </lineage>
</organism>
<dbReference type="Proteomes" id="UP001066276">
    <property type="component" value="Chromosome 10"/>
</dbReference>